<dbReference type="EnsemblPlants" id="MELO3C024676.2.1">
    <property type="protein sequence ID" value="MELO3C024676.2.1"/>
    <property type="gene ID" value="MELO3C024676.2"/>
</dbReference>
<proteinExistence type="predicted"/>
<dbReference type="Proteomes" id="UP001652600">
    <property type="component" value="Chromosome 2"/>
</dbReference>
<dbReference type="InterPro" id="IPR018247">
    <property type="entry name" value="EF_Hand_1_Ca_BS"/>
</dbReference>
<evidence type="ECO:0000259" key="2">
    <source>
        <dbReference type="PROSITE" id="PS50222"/>
    </source>
</evidence>
<evidence type="ECO:0000256" key="1">
    <source>
        <dbReference type="ARBA" id="ARBA00022837"/>
    </source>
</evidence>
<dbReference type="Gene3D" id="1.10.238.10">
    <property type="entry name" value="EF-hand"/>
    <property type="match status" value="1"/>
</dbReference>
<dbReference type="PANTHER" id="PTHR34574:SF12">
    <property type="entry name" value="CALCIUM-BINDING EF HAND FAMILY PROTEIN"/>
    <property type="match status" value="1"/>
</dbReference>
<dbReference type="InterPro" id="IPR011992">
    <property type="entry name" value="EF-hand-dom_pair"/>
</dbReference>
<reference evidence="4" key="3">
    <citation type="submission" date="2025-05" db="UniProtKB">
        <authorList>
            <consortium name="RefSeq"/>
        </authorList>
    </citation>
    <scope>NUCLEOTIDE SEQUENCE [LARGE SCALE GENOMIC DNA]</scope>
</reference>
<evidence type="ECO:0000313" key="3">
    <source>
        <dbReference type="EnsemblPlants" id="MELO3C024676.2.1"/>
    </source>
</evidence>
<evidence type="ECO:0000313" key="5">
    <source>
        <dbReference type="RefSeq" id="XP_008462771.1"/>
    </source>
</evidence>
<dbReference type="PANTHER" id="PTHR34574">
    <property type="entry name" value="CALCIUM-BINDING EF-HAND FAMILY PROTEIN-RELATED"/>
    <property type="match status" value="1"/>
</dbReference>
<accession>A0A1S3CI80</accession>
<dbReference type="AlphaFoldDB" id="A0A1S3CI80"/>
<protein>
    <submittedName>
        <fullName evidence="5">Uncharacterized protein LOC103501058</fullName>
    </submittedName>
</protein>
<dbReference type="KEGG" id="cmo:103501058"/>
<dbReference type="Gramene" id="MELO3C024676.2.1">
    <property type="protein sequence ID" value="MELO3C024676.2.1"/>
    <property type="gene ID" value="MELO3C024676.2"/>
</dbReference>
<dbReference type="InParanoid" id="A0A1S3CI80"/>
<dbReference type="OrthoDB" id="186625at2759"/>
<evidence type="ECO:0000313" key="4">
    <source>
        <dbReference type="Proteomes" id="UP001652600"/>
    </source>
</evidence>
<dbReference type="SMART" id="SM00054">
    <property type="entry name" value="EFh"/>
    <property type="match status" value="2"/>
</dbReference>
<organism evidence="4 5">
    <name type="scientific">Cucumis melo</name>
    <name type="common">Muskmelon</name>
    <dbReference type="NCBI Taxonomy" id="3656"/>
    <lineage>
        <taxon>Eukaryota</taxon>
        <taxon>Viridiplantae</taxon>
        <taxon>Streptophyta</taxon>
        <taxon>Embryophyta</taxon>
        <taxon>Tracheophyta</taxon>
        <taxon>Spermatophyta</taxon>
        <taxon>Magnoliopsida</taxon>
        <taxon>eudicotyledons</taxon>
        <taxon>Gunneridae</taxon>
        <taxon>Pentapetalae</taxon>
        <taxon>rosids</taxon>
        <taxon>fabids</taxon>
        <taxon>Cucurbitales</taxon>
        <taxon>Cucurbitaceae</taxon>
        <taxon>Benincaseae</taxon>
        <taxon>Cucumis</taxon>
    </lineage>
</organism>
<dbReference type="RefSeq" id="XP_008462771.1">
    <property type="nucleotide sequence ID" value="XM_008464549.1"/>
</dbReference>
<dbReference type="PROSITE" id="PS00018">
    <property type="entry name" value="EF_HAND_1"/>
    <property type="match status" value="1"/>
</dbReference>
<feature type="domain" description="EF-hand" evidence="2">
    <location>
        <begin position="20"/>
        <end position="55"/>
    </location>
</feature>
<sequence>MSVAFLNDTTVTNFINDTKIFDDCVKESFKKLDRDNDGFLNKNELRNGFGSQPLELELMDPVDDLCEVVCHKFNVEKSGGIDEKEFKSVIRDILLAMALGIGNFPLQVALQQDSFLMKAVELEKAKEQK</sequence>
<dbReference type="GO" id="GO:0005509">
    <property type="term" value="F:calcium ion binding"/>
    <property type="evidence" value="ECO:0007669"/>
    <property type="project" value="InterPro"/>
</dbReference>
<dbReference type="GeneID" id="103501058"/>
<keyword evidence="1" id="KW-0106">Calcium</keyword>
<reference evidence="3" key="1">
    <citation type="submission" date="2023-03" db="UniProtKB">
        <authorList>
            <consortium name="EnsemblPlants"/>
        </authorList>
    </citation>
    <scope>IDENTIFICATION</scope>
</reference>
<gene>
    <name evidence="5" type="primary">LOC103501058</name>
    <name evidence="3" type="synonym">103501058</name>
</gene>
<keyword evidence="4" id="KW-1185">Reference proteome</keyword>
<dbReference type="eggNOG" id="ENOG502S3KI">
    <property type="taxonomic scope" value="Eukaryota"/>
</dbReference>
<dbReference type="Pfam" id="PF13499">
    <property type="entry name" value="EF-hand_7"/>
    <property type="match status" value="1"/>
</dbReference>
<reference evidence="5" key="2">
    <citation type="submission" date="2025-04" db="UniProtKB">
        <authorList>
            <consortium name="RefSeq"/>
        </authorList>
    </citation>
    <scope>IDENTIFICATION</scope>
</reference>
<dbReference type="SUPFAM" id="SSF47473">
    <property type="entry name" value="EF-hand"/>
    <property type="match status" value="1"/>
</dbReference>
<dbReference type="InterPro" id="IPR002048">
    <property type="entry name" value="EF_hand_dom"/>
</dbReference>
<name>A0A1S3CI80_CUCME</name>
<dbReference type="PROSITE" id="PS50222">
    <property type="entry name" value="EF_HAND_2"/>
    <property type="match status" value="1"/>
</dbReference>